<comment type="caution">
    <text evidence="1">The sequence shown here is derived from an EMBL/GenBank/DDBJ whole genome shotgun (WGS) entry which is preliminary data.</text>
</comment>
<reference evidence="1" key="1">
    <citation type="submission" date="2023-01" db="EMBL/GenBank/DDBJ databases">
        <authorList>
            <person name="Piombo E."/>
        </authorList>
    </citation>
    <scope>NUCLEOTIDE SEQUENCE</scope>
</reference>
<name>A0AA35M5T2_9HYPO</name>
<accession>A0AA35M5T2</accession>
<organism evidence="1 2">
    <name type="scientific">Clonostachys chloroleuca</name>
    <dbReference type="NCBI Taxonomy" id="1926264"/>
    <lineage>
        <taxon>Eukaryota</taxon>
        <taxon>Fungi</taxon>
        <taxon>Dikarya</taxon>
        <taxon>Ascomycota</taxon>
        <taxon>Pezizomycotina</taxon>
        <taxon>Sordariomycetes</taxon>
        <taxon>Hypocreomycetidae</taxon>
        <taxon>Hypocreales</taxon>
        <taxon>Bionectriaceae</taxon>
        <taxon>Clonostachys</taxon>
    </lineage>
</organism>
<dbReference type="Proteomes" id="UP001160390">
    <property type="component" value="Unassembled WGS sequence"/>
</dbReference>
<gene>
    <name evidence="1" type="ORF">CCHLO57077_00019487</name>
</gene>
<dbReference type="AlphaFoldDB" id="A0AA35M5T2"/>
<evidence type="ECO:0000313" key="2">
    <source>
        <dbReference type="Proteomes" id="UP001160390"/>
    </source>
</evidence>
<evidence type="ECO:0000313" key="1">
    <source>
        <dbReference type="EMBL" id="CAI6091046.1"/>
    </source>
</evidence>
<dbReference type="EMBL" id="CABFNP030001071">
    <property type="protein sequence ID" value="CAI6091046.1"/>
    <property type="molecule type" value="Genomic_DNA"/>
</dbReference>
<protein>
    <submittedName>
        <fullName evidence="1">Uncharacterized protein</fullName>
    </submittedName>
</protein>
<keyword evidence="2" id="KW-1185">Reference proteome</keyword>
<proteinExistence type="predicted"/>
<sequence>MEVEADAAGAGSFLEHQSSASASLYQQRSTKQGSTAFLTTQRNKNAWTCYTVYFVSRSMTSSYERRPIPNGLNILDIATEIDLSPIQPRWIPLNVKFIVDDIETDWAGPIQDDDIHCR</sequence>